<evidence type="ECO:0000259" key="1">
    <source>
        <dbReference type="Pfam" id="PF22936"/>
    </source>
</evidence>
<protein>
    <recommendedName>
        <fullName evidence="1">Retrovirus-related Pol polyprotein from transposon TNT 1-94-like beta-barrel domain-containing protein</fullName>
    </recommendedName>
</protein>
<evidence type="ECO:0000313" key="3">
    <source>
        <dbReference type="Proteomes" id="UP000037035"/>
    </source>
</evidence>
<dbReference type="AlphaFoldDB" id="A0A0L6UX89"/>
<keyword evidence="3" id="KW-1185">Reference proteome</keyword>
<reference evidence="2 3" key="1">
    <citation type="submission" date="2015-08" db="EMBL/GenBank/DDBJ databases">
        <title>Next Generation Sequencing and Analysis of the Genome of Puccinia sorghi L Schw, the Causal Agent of Maize Common Rust.</title>
        <authorList>
            <person name="Rochi L."/>
            <person name="Burguener G."/>
            <person name="Darino M."/>
            <person name="Turjanski A."/>
            <person name="Kreff E."/>
            <person name="Dieguez M.J."/>
            <person name="Sacco F."/>
        </authorList>
    </citation>
    <scope>NUCLEOTIDE SEQUENCE [LARGE SCALE GENOMIC DNA]</scope>
    <source>
        <strain evidence="2 3">RO10H11247</strain>
    </source>
</reference>
<evidence type="ECO:0000313" key="2">
    <source>
        <dbReference type="EMBL" id="KNZ52465.1"/>
    </source>
</evidence>
<dbReference type="EMBL" id="LAVV01008572">
    <property type="protein sequence ID" value="KNZ52465.1"/>
    <property type="molecule type" value="Genomic_DNA"/>
</dbReference>
<comment type="caution">
    <text evidence="2">The sequence shown here is derived from an EMBL/GenBank/DDBJ whole genome shotgun (WGS) entry which is preliminary data.</text>
</comment>
<name>A0A0L6UX89_9BASI</name>
<dbReference type="OrthoDB" id="2504515at2759"/>
<gene>
    <name evidence="2" type="ORF">VP01_3563g1</name>
</gene>
<dbReference type="Proteomes" id="UP000037035">
    <property type="component" value="Unassembled WGS sequence"/>
</dbReference>
<organism evidence="2 3">
    <name type="scientific">Puccinia sorghi</name>
    <dbReference type="NCBI Taxonomy" id="27349"/>
    <lineage>
        <taxon>Eukaryota</taxon>
        <taxon>Fungi</taxon>
        <taxon>Dikarya</taxon>
        <taxon>Basidiomycota</taxon>
        <taxon>Pucciniomycotina</taxon>
        <taxon>Pucciniomycetes</taxon>
        <taxon>Pucciniales</taxon>
        <taxon>Pucciniaceae</taxon>
        <taxon>Puccinia</taxon>
    </lineage>
</organism>
<dbReference type="InterPro" id="IPR054722">
    <property type="entry name" value="PolX-like_BBD"/>
</dbReference>
<sequence length="287" mass="31433">MTSVGLQIGIPEKIHIHEHLLSEQIIQKLPESLSHFKDTLFEKRPLTLEVVKHHIQSKISDSIGTILSDAVAVKTESALAATTVYCSNGTHNPATNHPESKCWQLHPEQKKTKKISKKQAKAAVNGNDTDNESSVPSDGCFLGISKRQAFSAHSKMTMFLDSGCSDHMFPKKEYFTGYKSMSSAIEIADGKSLKVEGSGYVQINDGHGSSLKIKALHVPRIVQPLISSGRHFCKGCVVQKTDLSSDLNSPKFVVVDLHSDSIILHGKVANNVFVLDGYPISSRVNLY</sequence>
<dbReference type="Pfam" id="PF22936">
    <property type="entry name" value="Pol_BBD"/>
    <property type="match status" value="1"/>
</dbReference>
<feature type="domain" description="Retrovirus-related Pol polyprotein from transposon TNT 1-94-like beta-barrel" evidence="1">
    <location>
        <begin position="159"/>
        <end position="231"/>
    </location>
</feature>
<proteinExistence type="predicted"/>
<accession>A0A0L6UX89</accession>
<dbReference type="VEuPathDB" id="FungiDB:VP01_3563g1"/>